<evidence type="ECO:0000313" key="2">
    <source>
        <dbReference type="Proteomes" id="UP000288216"/>
    </source>
</evidence>
<keyword evidence="2" id="KW-1185">Reference proteome</keyword>
<proteinExistence type="predicted"/>
<dbReference type="InterPro" id="IPR049538">
    <property type="entry name" value="PCN-like_spectrin-like_rpt"/>
</dbReference>
<dbReference type="EMBL" id="BFAA01169006">
    <property type="protein sequence ID" value="GCB85557.1"/>
    <property type="molecule type" value="Genomic_DNA"/>
</dbReference>
<name>A0A401QJK2_SCYTO</name>
<gene>
    <name evidence="1" type="ORF">scyTo_0026198</name>
</gene>
<dbReference type="STRING" id="75743.A0A401QJK2"/>
<dbReference type="Proteomes" id="UP000288216">
    <property type="component" value="Unassembled WGS sequence"/>
</dbReference>
<feature type="non-terminal residue" evidence="1">
    <location>
        <position position="64"/>
    </location>
</feature>
<sequence length="64" mass="7459">MEKLGDEYPFSWQDIRLVNLGKPAQNTAVLEHDLDKSDSLIRSLFNDVQTLKDGRHPQAEQMYR</sequence>
<protein>
    <submittedName>
        <fullName evidence="1">Uncharacterized protein</fullName>
    </submittedName>
</protein>
<accession>A0A401QJK2</accession>
<dbReference type="Gene3D" id="1.20.58.60">
    <property type="match status" value="1"/>
</dbReference>
<dbReference type="OrthoDB" id="18740at2759"/>
<comment type="caution">
    <text evidence="1">The sequence shown here is derived from an EMBL/GenBank/DDBJ whole genome shotgun (WGS) entry which is preliminary data.</text>
</comment>
<dbReference type="Pfam" id="PF21020">
    <property type="entry name" value="Spectrin_4"/>
    <property type="match status" value="1"/>
</dbReference>
<dbReference type="AlphaFoldDB" id="A0A401QJK2"/>
<evidence type="ECO:0000313" key="1">
    <source>
        <dbReference type="EMBL" id="GCB85557.1"/>
    </source>
</evidence>
<organism evidence="1 2">
    <name type="scientific">Scyliorhinus torazame</name>
    <name type="common">Cloudy catshark</name>
    <name type="synonym">Catulus torazame</name>
    <dbReference type="NCBI Taxonomy" id="75743"/>
    <lineage>
        <taxon>Eukaryota</taxon>
        <taxon>Metazoa</taxon>
        <taxon>Chordata</taxon>
        <taxon>Craniata</taxon>
        <taxon>Vertebrata</taxon>
        <taxon>Chondrichthyes</taxon>
        <taxon>Elasmobranchii</taxon>
        <taxon>Galeomorphii</taxon>
        <taxon>Galeoidea</taxon>
        <taxon>Carcharhiniformes</taxon>
        <taxon>Scyliorhinidae</taxon>
        <taxon>Scyliorhinus</taxon>
    </lineage>
</organism>
<reference evidence="1 2" key="1">
    <citation type="journal article" date="2018" name="Nat. Ecol. Evol.">
        <title>Shark genomes provide insights into elasmobranch evolution and the origin of vertebrates.</title>
        <authorList>
            <person name="Hara Y"/>
            <person name="Yamaguchi K"/>
            <person name="Onimaru K"/>
            <person name="Kadota M"/>
            <person name="Koyanagi M"/>
            <person name="Keeley SD"/>
            <person name="Tatsumi K"/>
            <person name="Tanaka K"/>
            <person name="Motone F"/>
            <person name="Kageyama Y"/>
            <person name="Nozu R"/>
            <person name="Adachi N"/>
            <person name="Nishimura O"/>
            <person name="Nakagawa R"/>
            <person name="Tanegashima C"/>
            <person name="Kiyatake I"/>
            <person name="Matsumoto R"/>
            <person name="Murakumo K"/>
            <person name="Nishida K"/>
            <person name="Terakita A"/>
            <person name="Kuratani S"/>
            <person name="Sato K"/>
            <person name="Hyodo S Kuraku.S."/>
        </authorList>
    </citation>
    <scope>NUCLEOTIDE SEQUENCE [LARGE SCALE GENOMIC DNA]</scope>
</reference>